<dbReference type="EMBL" id="BSKO01000001">
    <property type="protein sequence ID" value="GLO65091.1"/>
    <property type="molecule type" value="Genomic_DNA"/>
</dbReference>
<proteinExistence type="predicted"/>
<dbReference type="Proteomes" id="UP001275436">
    <property type="component" value="Unassembled WGS sequence"/>
</dbReference>
<sequence length="65" mass="7257">MQYGIIAQQLRESLLKCGVDVDDTSIVSMGDDGMYGVQHLQLIAPMRVVKTLNEKYEGVAEEELQ</sequence>
<comment type="caution">
    <text evidence="1">The sequence shown here is derived from an EMBL/GenBank/DDBJ whole genome shotgun (WGS) entry which is preliminary data.</text>
</comment>
<gene>
    <name evidence="1" type="ORF">MACH08_08750</name>
</gene>
<name>A0ABQ5TE67_9BACI</name>
<reference evidence="1 2" key="1">
    <citation type="submission" date="2023-02" db="EMBL/GenBank/DDBJ databases">
        <title>Oceanobacillus kimchii IFOP_LL358 isolated form Alexandrium catenella lab strain.</title>
        <authorList>
            <person name="Gajardo G."/>
            <person name="Ueki S."/>
            <person name="Maruyama F."/>
        </authorList>
    </citation>
    <scope>NUCLEOTIDE SEQUENCE [LARGE SCALE GENOMIC DNA]</scope>
    <source>
        <strain evidence="1 2">IFOP_LL358</strain>
    </source>
</reference>
<accession>A0ABQ5TE67</accession>
<keyword evidence="2" id="KW-1185">Reference proteome</keyword>
<evidence type="ECO:0008006" key="3">
    <source>
        <dbReference type="Google" id="ProtNLM"/>
    </source>
</evidence>
<protein>
    <recommendedName>
        <fullName evidence="3">DUF2007 domain-containing protein</fullName>
    </recommendedName>
</protein>
<evidence type="ECO:0000313" key="1">
    <source>
        <dbReference type="EMBL" id="GLO65091.1"/>
    </source>
</evidence>
<evidence type="ECO:0000313" key="2">
    <source>
        <dbReference type="Proteomes" id="UP001275436"/>
    </source>
</evidence>
<organism evidence="1 2">
    <name type="scientific">Oceanobacillus kimchii</name>
    <dbReference type="NCBI Taxonomy" id="746691"/>
    <lineage>
        <taxon>Bacteria</taxon>
        <taxon>Bacillati</taxon>
        <taxon>Bacillota</taxon>
        <taxon>Bacilli</taxon>
        <taxon>Bacillales</taxon>
        <taxon>Bacillaceae</taxon>
        <taxon>Oceanobacillus</taxon>
    </lineage>
</organism>